<organism evidence="10 11">
    <name type="scientific">Canna indica</name>
    <name type="common">Indian-shot</name>
    <dbReference type="NCBI Taxonomy" id="4628"/>
    <lineage>
        <taxon>Eukaryota</taxon>
        <taxon>Viridiplantae</taxon>
        <taxon>Streptophyta</taxon>
        <taxon>Embryophyta</taxon>
        <taxon>Tracheophyta</taxon>
        <taxon>Spermatophyta</taxon>
        <taxon>Magnoliopsida</taxon>
        <taxon>Liliopsida</taxon>
        <taxon>Zingiberales</taxon>
        <taxon>Cannaceae</taxon>
        <taxon>Canna</taxon>
    </lineage>
</organism>
<dbReference type="GO" id="GO:0000398">
    <property type="term" value="P:mRNA splicing, via spliceosome"/>
    <property type="evidence" value="ECO:0007669"/>
    <property type="project" value="UniProtKB-UniRule"/>
</dbReference>
<keyword evidence="6 7" id="KW-0539">Nucleus</keyword>
<comment type="subunit">
    <text evidence="7">Associated with the spliceosome.</text>
</comment>
<evidence type="ECO:0000256" key="7">
    <source>
        <dbReference type="RuleBase" id="RU367071"/>
    </source>
</evidence>
<evidence type="ECO:0000256" key="4">
    <source>
        <dbReference type="ARBA" id="ARBA00022728"/>
    </source>
</evidence>
<keyword evidence="3 7" id="KW-0507">mRNA processing</keyword>
<dbReference type="PANTHER" id="PTHR12942:SF2">
    <property type="entry name" value="PRE-MRNA-SPLICING FACTOR SLU7"/>
    <property type="match status" value="1"/>
</dbReference>
<evidence type="ECO:0000256" key="3">
    <source>
        <dbReference type="ARBA" id="ARBA00022664"/>
    </source>
</evidence>
<feature type="region of interest" description="Disordered" evidence="8">
    <location>
        <begin position="1"/>
        <end position="20"/>
    </location>
</feature>
<dbReference type="Pfam" id="PF11708">
    <property type="entry name" value="Slu7"/>
    <property type="match status" value="1"/>
</dbReference>
<evidence type="ECO:0000313" key="10">
    <source>
        <dbReference type="EMBL" id="WOL18961.1"/>
    </source>
</evidence>
<accession>A0AAQ3QRQ2</accession>
<evidence type="ECO:0000256" key="1">
    <source>
        <dbReference type="ARBA" id="ARBA00004123"/>
    </source>
</evidence>
<comment type="function">
    <text evidence="7">Involved in pre-mRNA splicing.</text>
</comment>
<dbReference type="GO" id="GO:0005681">
    <property type="term" value="C:spliceosomal complex"/>
    <property type="evidence" value="ECO:0007669"/>
    <property type="project" value="UniProtKB-UniRule"/>
</dbReference>
<evidence type="ECO:0000256" key="2">
    <source>
        <dbReference type="ARBA" id="ARBA00007203"/>
    </source>
</evidence>
<evidence type="ECO:0000256" key="5">
    <source>
        <dbReference type="ARBA" id="ARBA00023187"/>
    </source>
</evidence>
<dbReference type="PANTHER" id="PTHR12942">
    <property type="entry name" value="STEP II SPLICING FACTOR SLU7"/>
    <property type="match status" value="1"/>
</dbReference>
<proteinExistence type="inferred from homology"/>
<feature type="domain" description="Pre-mRNA-splicing factor SLU7" evidence="9">
    <location>
        <begin position="1"/>
        <end position="101"/>
    </location>
</feature>
<dbReference type="AlphaFoldDB" id="A0AAQ3QRQ2"/>
<evidence type="ECO:0000259" key="9">
    <source>
        <dbReference type="Pfam" id="PF11708"/>
    </source>
</evidence>
<comment type="subcellular location">
    <subcellularLocation>
        <location evidence="1 7">Nucleus</location>
    </subcellularLocation>
</comment>
<keyword evidence="11" id="KW-1185">Reference proteome</keyword>
<reference evidence="10 11" key="1">
    <citation type="submission" date="2023-10" db="EMBL/GenBank/DDBJ databases">
        <title>Chromosome-scale genome assembly provides insights into flower coloration mechanisms of Canna indica.</title>
        <authorList>
            <person name="Li C."/>
        </authorList>
    </citation>
    <scope>NUCLEOTIDE SEQUENCE [LARGE SCALE GENOMIC DNA]</scope>
    <source>
        <tissue evidence="10">Flower</tissue>
    </source>
</reference>
<dbReference type="InterPro" id="IPR039974">
    <property type="entry name" value="Splicing_factor_SLU7"/>
</dbReference>
<dbReference type="InterPro" id="IPR021715">
    <property type="entry name" value="Slu7_dom"/>
</dbReference>
<gene>
    <name evidence="10" type="ORF">Cni_G27758</name>
</gene>
<keyword evidence="5 7" id="KW-0508">mRNA splicing</keyword>
<protein>
    <recommendedName>
        <fullName evidence="7">Pre-mRNA-splicing factor SLU7</fullName>
    </recommendedName>
</protein>
<evidence type="ECO:0000313" key="11">
    <source>
        <dbReference type="Proteomes" id="UP001327560"/>
    </source>
</evidence>
<dbReference type="Proteomes" id="UP001327560">
    <property type="component" value="Chromosome 9"/>
</dbReference>
<evidence type="ECO:0000256" key="8">
    <source>
        <dbReference type="SAM" id="MobiDB-lite"/>
    </source>
</evidence>
<evidence type="ECO:0000256" key="6">
    <source>
        <dbReference type="ARBA" id="ARBA00023242"/>
    </source>
</evidence>
<keyword evidence="4 7" id="KW-0747">Spliceosome</keyword>
<comment type="similarity">
    <text evidence="2 7">Belongs to the SLU7 family.</text>
</comment>
<dbReference type="GO" id="GO:0030628">
    <property type="term" value="F:pre-mRNA 3'-splice site binding"/>
    <property type="evidence" value="ECO:0007669"/>
    <property type="project" value="UniProtKB-UniRule"/>
</dbReference>
<dbReference type="EMBL" id="CP136898">
    <property type="protein sequence ID" value="WOL18961.1"/>
    <property type="molecule type" value="Genomic_DNA"/>
</dbReference>
<name>A0AAQ3QRQ2_9LILI</name>
<sequence length="103" mass="11947">MREDPLPDSDPNEKFYEGDNEKRLSGEALQFKQLNIHAWEALNKGQDIQLSTCKLPHLKHKLLYKNLKINKEKLKGRTKDTIMEKYGNAASEEALPREHELTS</sequence>